<feature type="domain" description="Peptidase S8/S53" evidence="4">
    <location>
        <begin position="60"/>
        <end position="425"/>
    </location>
</feature>
<dbReference type="Pfam" id="PF00082">
    <property type="entry name" value="Peptidase_S8"/>
    <property type="match status" value="1"/>
</dbReference>
<evidence type="ECO:0000313" key="6">
    <source>
        <dbReference type="Proteomes" id="UP000294835"/>
    </source>
</evidence>
<evidence type="ECO:0000256" key="3">
    <source>
        <dbReference type="ARBA" id="ARBA00022825"/>
    </source>
</evidence>
<dbReference type="GO" id="GO:0006508">
    <property type="term" value="P:proteolysis"/>
    <property type="evidence" value="ECO:0007669"/>
    <property type="project" value="UniProtKB-KW"/>
</dbReference>
<evidence type="ECO:0000256" key="2">
    <source>
        <dbReference type="ARBA" id="ARBA00022801"/>
    </source>
</evidence>
<protein>
    <submittedName>
        <fullName evidence="5">Subtilase family protein</fullName>
    </submittedName>
</protein>
<dbReference type="PRINTS" id="PR00723">
    <property type="entry name" value="SUBTILISIN"/>
</dbReference>
<evidence type="ECO:0000256" key="1">
    <source>
        <dbReference type="ARBA" id="ARBA00022670"/>
    </source>
</evidence>
<dbReference type="InterPro" id="IPR015500">
    <property type="entry name" value="Peptidase_S8_subtilisin-rel"/>
</dbReference>
<evidence type="ECO:0000313" key="5">
    <source>
        <dbReference type="EMBL" id="TCP43255.1"/>
    </source>
</evidence>
<keyword evidence="6" id="KW-1185">Reference proteome</keyword>
<keyword evidence="2" id="KW-0378">Hydrolase</keyword>
<comment type="caution">
    <text evidence="5">The sequence shown here is derived from an EMBL/GenBank/DDBJ whole genome shotgun (WGS) entry which is preliminary data.</text>
</comment>
<dbReference type="AlphaFoldDB" id="A0A4R2Q943"/>
<proteinExistence type="predicted"/>
<accession>A0A4R2Q943</accession>
<dbReference type="Gene3D" id="3.40.50.200">
    <property type="entry name" value="Peptidase S8/S53 domain"/>
    <property type="match status" value="1"/>
</dbReference>
<dbReference type="InterPro" id="IPR036852">
    <property type="entry name" value="Peptidase_S8/S53_dom_sf"/>
</dbReference>
<dbReference type="EMBL" id="SLXP01000002">
    <property type="protein sequence ID" value="TCP43255.1"/>
    <property type="molecule type" value="Genomic_DNA"/>
</dbReference>
<keyword evidence="1" id="KW-0645">Protease</keyword>
<dbReference type="InterPro" id="IPR000209">
    <property type="entry name" value="Peptidase_S8/S53_dom"/>
</dbReference>
<dbReference type="Proteomes" id="UP000294835">
    <property type="component" value="Unassembled WGS sequence"/>
</dbReference>
<evidence type="ECO:0000259" key="4">
    <source>
        <dbReference type="Pfam" id="PF00082"/>
    </source>
</evidence>
<sequence length="453" mass="49176">MTETSRNSLNRDTCGSHPLGKGLRPSFHALWHLPEGRLGVVKDLTHFESADWEEASTADKPVRVAIIDTPIAHDHPNLQGAIDLGLMRDFSLSPAGAFVLPRLDPTDFPDDDESRQNLKTTIEQKNLENEPLGKRILAEIHGPDTDPPHIIPGAHGTALAGLIGARPARVCLRKPDYHEIDKRCSIVGAQELPYCGINPFCRIVPISIGAGPDPDMLAGALDYAYLIDADIVVIADSWDRPDDWHRHDGWRRVETVFLKLCRQSRVFCAAGNEPADALVYPAALARKPGKDVRDTGPWAVGACTLDGKDLSYSPNWQAINGNGHRMIRTLSTEHSRYDREVGARLDPWEIVDEELGRPPGDPDFPPHDIISTDVPGPAGYNPSVYDHTPGAGGEHYEIASLYCRFSGTSAATAIAAGLVSLAMQSGKSPGQGRADPGATLFDLGTAARLVCHY</sequence>
<organism evidence="5 6">
    <name type="scientific">Rhodovulum marinum</name>
    <dbReference type="NCBI Taxonomy" id="320662"/>
    <lineage>
        <taxon>Bacteria</taxon>
        <taxon>Pseudomonadati</taxon>
        <taxon>Pseudomonadota</taxon>
        <taxon>Alphaproteobacteria</taxon>
        <taxon>Rhodobacterales</taxon>
        <taxon>Paracoccaceae</taxon>
        <taxon>Rhodovulum</taxon>
    </lineage>
</organism>
<gene>
    <name evidence="5" type="ORF">EV662_102452</name>
</gene>
<keyword evidence="3" id="KW-0720">Serine protease</keyword>
<dbReference type="RefSeq" id="WP_165915525.1">
    <property type="nucleotide sequence ID" value="NZ_SLXP01000002.1"/>
</dbReference>
<reference evidence="5 6" key="1">
    <citation type="submission" date="2019-03" db="EMBL/GenBank/DDBJ databases">
        <title>Genomic Encyclopedia of Type Strains, Phase IV (KMG-IV): sequencing the most valuable type-strain genomes for metagenomic binning, comparative biology and taxonomic classification.</title>
        <authorList>
            <person name="Goeker M."/>
        </authorList>
    </citation>
    <scope>NUCLEOTIDE SEQUENCE [LARGE SCALE GENOMIC DNA]</scope>
    <source>
        <strain evidence="5 6">DSM 18063</strain>
    </source>
</reference>
<name>A0A4R2Q943_9RHOB</name>
<dbReference type="SUPFAM" id="SSF52743">
    <property type="entry name" value="Subtilisin-like"/>
    <property type="match status" value="1"/>
</dbReference>
<dbReference type="GO" id="GO:0004252">
    <property type="term" value="F:serine-type endopeptidase activity"/>
    <property type="evidence" value="ECO:0007669"/>
    <property type="project" value="InterPro"/>
</dbReference>
<dbReference type="CDD" id="cd00306">
    <property type="entry name" value="Peptidases_S8_S53"/>
    <property type="match status" value="1"/>
</dbReference>